<keyword evidence="4" id="KW-1185">Reference proteome</keyword>
<accession>A0ABD6E9Q4</accession>
<dbReference type="PANTHER" id="PTHR13076:SF9">
    <property type="entry name" value="COILED-COIL AND C2 DOMAIN-CONTAINING PROTEIN 1-LIKE"/>
    <property type="match status" value="1"/>
</dbReference>
<organism evidence="3 4">
    <name type="scientific">Gnathostoma spinigerum</name>
    <dbReference type="NCBI Taxonomy" id="75299"/>
    <lineage>
        <taxon>Eukaryota</taxon>
        <taxon>Metazoa</taxon>
        <taxon>Ecdysozoa</taxon>
        <taxon>Nematoda</taxon>
        <taxon>Chromadorea</taxon>
        <taxon>Rhabditida</taxon>
        <taxon>Spirurina</taxon>
        <taxon>Gnathostomatomorpha</taxon>
        <taxon>Gnathostomatoidea</taxon>
        <taxon>Gnathostomatidae</taxon>
        <taxon>Gnathostoma</taxon>
    </lineage>
</organism>
<feature type="domain" description="DM14" evidence="2">
    <location>
        <begin position="57"/>
        <end position="115"/>
    </location>
</feature>
<evidence type="ECO:0000259" key="2">
    <source>
        <dbReference type="SMART" id="SM00685"/>
    </source>
</evidence>
<feature type="compositionally biased region" description="Polar residues" evidence="1">
    <location>
        <begin position="411"/>
        <end position="422"/>
    </location>
</feature>
<reference evidence="3 4" key="1">
    <citation type="submission" date="2024-08" db="EMBL/GenBank/DDBJ databases">
        <title>Gnathostoma spinigerum genome.</title>
        <authorList>
            <person name="Gonzalez-Bertolin B."/>
            <person name="Monzon S."/>
            <person name="Zaballos A."/>
            <person name="Jimenez P."/>
            <person name="Dekumyoy P."/>
            <person name="Varona S."/>
            <person name="Cuesta I."/>
            <person name="Sumanam S."/>
            <person name="Adisakwattana P."/>
            <person name="Gasser R.B."/>
            <person name="Hernandez-Gonzalez A."/>
            <person name="Young N.D."/>
            <person name="Perteguer M.J."/>
        </authorList>
    </citation>
    <scope>NUCLEOTIDE SEQUENCE [LARGE SCALE GENOMIC DNA]</scope>
    <source>
        <strain evidence="3">AL3</strain>
        <tissue evidence="3">Liver</tissue>
    </source>
</reference>
<protein>
    <recommendedName>
        <fullName evidence="2">DM14 domain-containing protein</fullName>
    </recommendedName>
</protein>
<feature type="region of interest" description="Disordered" evidence="1">
    <location>
        <begin position="184"/>
        <end position="243"/>
    </location>
</feature>
<dbReference type="Proteomes" id="UP001608902">
    <property type="component" value="Unassembled WGS sequence"/>
</dbReference>
<evidence type="ECO:0000313" key="4">
    <source>
        <dbReference type="Proteomes" id="UP001608902"/>
    </source>
</evidence>
<dbReference type="InterPro" id="IPR006608">
    <property type="entry name" value="CC2D1A/B_DM14"/>
</dbReference>
<feature type="domain" description="DM14" evidence="2">
    <location>
        <begin position="459"/>
        <end position="516"/>
    </location>
</feature>
<proteinExistence type="predicted"/>
<dbReference type="PANTHER" id="PTHR13076">
    <property type="entry name" value="COILED-COIL AND C2 DOMAIN-CONTAINING PROTEIN 1-LIKE"/>
    <property type="match status" value="1"/>
</dbReference>
<dbReference type="AlphaFoldDB" id="A0ABD6E9Q4"/>
<feature type="compositionally biased region" description="Polar residues" evidence="1">
    <location>
        <begin position="230"/>
        <end position="241"/>
    </location>
</feature>
<feature type="compositionally biased region" description="Pro residues" evidence="1">
    <location>
        <begin position="202"/>
        <end position="212"/>
    </location>
</feature>
<feature type="domain" description="DM14" evidence="2">
    <location>
        <begin position="346"/>
        <end position="404"/>
    </location>
</feature>
<gene>
    <name evidence="3" type="ORF">AB6A40_003437</name>
</gene>
<dbReference type="InterPro" id="IPR039725">
    <property type="entry name" value="CC2D1A/B"/>
</dbReference>
<dbReference type="Pfam" id="PF21528">
    <property type="entry name" value="CC2D1A-B_DM14"/>
    <property type="match status" value="2"/>
</dbReference>
<dbReference type="EMBL" id="JBGFUD010001765">
    <property type="protein sequence ID" value="MFH4976728.1"/>
    <property type="molecule type" value="Genomic_DNA"/>
</dbReference>
<feature type="compositionally biased region" description="Pro residues" evidence="1">
    <location>
        <begin position="401"/>
        <end position="410"/>
    </location>
</feature>
<feature type="domain" description="DM14" evidence="2">
    <location>
        <begin position="267"/>
        <end position="327"/>
    </location>
</feature>
<name>A0ABD6E9Q4_9BILA</name>
<evidence type="ECO:0000313" key="3">
    <source>
        <dbReference type="EMBL" id="MFH4976728.1"/>
    </source>
</evidence>
<comment type="caution">
    <text evidence="3">The sequence shown here is derived from an EMBL/GenBank/DDBJ whole genome shotgun (WGS) entry which is preliminary data.</text>
</comment>
<evidence type="ECO:0000256" key="1">
    <source>
        <dbReference type="SAM" id="MobiDB-lite"/>
    </source>
</evidence>
<feature type="region of interest" description="Disordered" evidence="1">
    <location>
        <begin position="396"/>
        <end position="438"/>
    </location>
</feature>
<dbReference type="SMART" id="SM00685">
    <property type="entry name" value="DM14"/>
    <property type="match status" value="4"/>
</dbReference>
<sequence length="710" mass="78891">MLPHEISKVVADTPDDFLVDGDIDDAELLDELAELVKQESPVKPPKPKTQIPGGSVVDRLQMLKEDYTIALNAASSESNFSKQRRCKRGLDKIEELIRRVNAGKSICEDEIPKPVVVSAKRLNCEEEFASSVGPPKTAIDVSAHAMAQVLTEARVLADSTDHFTDDAEIDDPDLLEELANLVGHEDNVQSSKPSRVQEPRLPDYPPPIPPHRPSSAVNRVDNEQPPGYQPASSISNCQISPTEKPVIPVKPSLMSSLRKKLKSDELLSVLTSRRRAYVENANAARKDDNKLAALDYCNTVKQFDEAIRAVQNGEVTECDESELPPCPTPYVPKKERRAPPVPNTLLEGLQQRLEKYRSMAEKNKKESDDRRYRMNQRIIKKIEEAIKAVSSGKPVDIDELPCPPGFPPLPQTASPSLHSQPLTEPTKPKPPSVPVSGACAVVAPPASSASSSRQSQQQNFLITKQLQFKKAALAAKNRGDIARAKEYLIAAKGFDPMIKASRAGLPVNIKKTPNPPKDDLLPSLSPKGLARNMDIQEEGTHEDLMIALEKDLVKQIRVCEENRLAFTKVGDVSRVQLFEQWALNSKKDLLTIRDCAKRKASIPRFRYETRQFPSVDVCVDVPDDVLELNIIRVINAKLPTGSKINSWFPKCIKPNQGRRNQVNSKISRRPHYVVSFHFPSTLFSSVIPRFILKLGDSEVILKQLFCHSGI</sequence>